<reference evidence="1" key="1">
    <citation type="submission" date="2014-11" db="EMBL/GenBank/DDBJ databases">
        <authorList>
            <person name="Amaro Gonzalez C."/>
        </authorList>
    </citation>
    <scope>NUCLEOTIDE SEQUENCE</scope>
</reference>
<evidence type="ECO:0000313" key="1">
    <source>
        <dbReference type="EMBL" id="JAI04771.1"/>
    </source>
</evidence>
<organism evidence="1">
    <name type="scientific">Anguilla anguilla</name>
    <name type="common">European freshwater eel</name>
    <name type="synonym">Muraena anguilla</name>
    <dbReference type="NCBI Taxonomy" id="7936"/>
    <lineage>
        <taxon>Eukaryota</taxon>
        <taxon>Metazoa</taxon>
        <taxon>Chordata</taxon>
        <taxon>Craniata</taxon>
        <taxon>Vertebrata</taxon>
        <taxon>Euteleostomi</taxon>
        <taxon>Actinopterygii</taxon>
        <taxon>Neopterygii</taxon>
        <taxon>Teleostei</taxon>
        <taxon>Anguilliformes</taxon>
        <taxon>Anguillidae</taxon>
        <taxon>Anguilla</taxon>
    </lineage>
</organism>
<reference evidence="1" key="2">
    <citation type="journal article" date="2015" name="Fish Shellfish Immunol.">
        <title>Early steps in the European eel (Anguilla anguilla)-Vibrio vulnificus interaction in the gills: Role of the RtxA13 toxin.</title>
        <authorList>
            <person name="Callol A."/>
            <person name="Pajuelo D."/>
            <person name="Ebbesson L."/>
            <person name="Teles M."/>
            <person name="MacKenzie S."/>
            <person name="Amaro C."/>
        </authorList>
    </citation>
    <scope>NUCLEOTIDE SEQUENCE</scope>
</reference>
<sequence length="27" mass="2714">MGFGDNGRNGSAVNGVVSSPKLLVLPK</sequence>
<protein>
    <submittedName>
        <fullName evidence="1">Uncharacterized protein</fullName>
    </submittedName>
</protein>
<proteinExistence type="predicted"/>
<name>A0A0E9XSG5_ANGAN</name>
<accession>A0A0E9XSG5</accession>
<dbReference type="EMBL" id="GBXM01003807">
    <property type="protein sequence ID" value="JAI04771.1"/>
    <property type="molecule type" value="Transcribed_RNA"/>
</dbReference>
<dbReference type="AlphaFoldDB" id="A0A0E9XSG5"/>